<keyword evidence="2" id="KW-1185">Reference proteome</keyword>
<feature type="non-terminal residue" evidence="1">
    <location>
        <position position="56"/>
    </location>
</feature>
<dbReference type="Proteomes" id="UP001341840">
    <property type="component" value="Unassembled WGS sequence"/>
</dbReference>
<evidence type="ECO:0000313" key="2">
    <source>
        <dbReference type="Proteomes" id="UP001341840"/>
    </source>
</evidence>
<sequence length="56" mass="6455">MDSRSSNVLAATFNQNRRFEPIFDPVVLVNDVSKCCLPYFFNAHNGNQRRNTTFTT</sequence>
<evidence type="ECO:0000313" key="1">
    <source>
        <dbReference type="EMBL" id="MED6128916.1"/>
    </source>
</evidence>
<dbReference type="EMBL" id="JASCZI010033419">
    <property type="protein sequence ID" value="MED6128916.1"/>
    <property type="molecule type" value="Genomic_DNA"/>
</dbReference>
<gene>
    <name evidence="1" type="ORF">PIB30_102729</name>
</gene>
<name>A0ABU6RXN6_9FABA</name>
<reference evidence="1 2" key="1">
    <citation type="journal article" date="2023" name="Plants (Basel)">
        <title>Bridging the Gap: Combining Genomics and Transcriptomics Approaches to Understand Stylosanthes scabra, an Orphan Legume from the Brazilian Caatinga.</title>
        <authorList>
            <person name="Ferreira-Neto J.R.C."/>
            <person name="da Silva M.D."/>
            <person name="Binneck E."/>
            <person name="de Melo N.F."/>
            <person name="da Silva R.H."/>
            <person name="de Melo A.L.T.M."/>
            <person name="Pandolfi V."/>
            <person name="Bustamante F.O."/>
            <person name="Brasileiro-Vidal A.C."/>
            <person name="Benko-Iseppon A.M."/>
        </authorList>
    </citation>
    <scope>NUCLEOTIDE SEQUENCE [LARGE SCALE GENOMIC DNA]</scope>
    <source>
        <tissue evidence="1">Leaves</tissue>
    </source>
</reference>
<comment type="caution">
    <text evidence="1">The sequence shown here is derived from an EMBL/GenBank/DDBJ whole genome shotgun (WGS) entry which is preliminary data.</text>
</comment>
<organism evidence="1 2">
    <name type="scientific">Stylosanthes scabra</name>
    <dbReference type="NCBI Taxonomy" id="79078"/>
    <lineage>
        <taxon>Eukaryota</taxon>
        <taxon>Viridiplantae</taxon>
        <taxon>Streptophyta</taxon>
        <taxon>Embryophyta</taxon>
        <taxon>Tracheophyta</taxon>
        <taxon>Spermatophyta</taxon>
        <taxon>Magnoliopsida</taxon>
        <taxon>eudicotyledons</taxon>
        <taxon>Gunneridae</taxon>
        <taxon>Pentapetalae</taxon>
        <taxon>rosids</taxon>
        <taxon>fabids</taxon>
        <taxon>Fabales</taxon>
        <taxon>Fabaceae</taxon>
        <taxon>Papilionoideae</taxon>
        <taxon>50 kb inversion clade</taxon>
        <taxon>dalbergioids sensu lato</taxon>
        <taxon>Dalbergieae</taxon>
        <taxon>Pterocarpus clade</taxon>
        <taxon>Stylosanthes</taxon>
    </lineage>
</organism>
<protein>
    <submittedName>
        <fullName evidence="1">Uncharacterized protein</fullName>
    </submittedName>
</protein>
<accession>A0ABU6RXN6</accession>
<proteinExistence type="predicted"/>